<dbReference type="STRING" id="7719.ENSCINP00000002322"/>
<dbReference type="SUPFAM" id="SSF48403">
    <property type="entry name" value="Ankyrin repeat"/>
    <property type="match status" value="1"/>
</dbReference>
<dbReference type="InterPro" id="IPR002110">
    <property type="entry name" value="Ankyrin_rpt"/>
</dbReference>
<dbReference type="GO" id="GO:0045732">
    <property type="term" value="P:positive regulation of protein catabolic process"/>
    <property type="evidence" value="ECO:0000318"/>
    <property type="project" value="GO_Central"/>
</dbReference>
<evidence type="ECO:0000313" key="6">
    <source>
        <dbReference type="Proteomes" id="UP000008144"/>
    </source>
</evidence>
<feature type="repeat" description="ANK" evidence="4">
    <location>
        <begin position="1"/>
        <end position="33"/>
    </location>
</feature>
<keyword evidence="6" id="KW-1185">Reference proteome</keyword>
<sequence>MNRTELHEAALNGRLLQLRKLIDQTENVNLLDENNLTPLHEACINGKSACVKLLLSAFANPNVEDVCGRTPLYFACWRGCYKCCDLLLQKGATVNNEACILAAIKCGSKPCIELLIKSGTKVTTSCLNAACSTDVKILKMLLLASADSIEFVSSALQHAIHLKQPCHVRLLLKFGANPFIHLNEETAVDRHECNAILNAAKDHPCNLKDLCRIWLLYYFHLHNKDVDQMINLPLPHAIKQYVMFVVDV</sequence>
<dbReference type="HOGENOM" id="CLU_1106801_0_0_1"/>
<dbReference type="Gene3D" id="1.25.40.20">
    <property type="entry name" value="Ankyrin repeat-containing domain"/>
    <property type="match status" value="1"/>
</dbReference>
<dbReference type="PANTHER" id="PTHR24136:SF15">
    <property type="entry name" value="ANK_REP_REGION DOMAIN-CONTAINING PROTEIN"/>
    <property type="match status" value="1"/>
</dbReference>
<reference evidence="5" key="2">
    <citation type="journal article" date="2008" name="Genome Biol.">
        <title>Improved genome assembly and evidence-based global gene model set for the chordate Ciona intestinalis: new insight into intron and operon populations.</title>
        <authorList>
            <person name="Satou Y."/>
            <person name="Mineta K."/>
            <person name="Ogasawara M."/>
            <person name="Sasakura Y."/>
            <person name="Shoguchi E."/>
            <person name="Ueno K."/>
            <person name="Yamada L."/>
            <person name="Matsumoto J."/>
            <person name="Wasserscheid J."/>
            <person name="Dewar K."/>
            <person name="Wiley G.B."/>
            <person name="Macmil S.L."/>
            <person name="Roe B.A."/>
            <person name="Zeller R.W."/>
            <person name="Hastings K.E."/>
            <person name="Lemaire P."/>
            <person name="Lindquist E."/>
            <person name="Endo T."/>
            <person name="Hotta K."/>
            <person name="Inaba K."/>
        </authorList>
    </citation>
    <scope>NUCLEOTIDE SEQUENCE [LARGE SCALE GENOMIC DNA]</scope>
    <source>
        <strain evidence="5">wild type</strain>
    </source>
</reference>
<dbReference type="OMA" id="NNEACIL"/>
<name>F6SZH9_CIOIN</name>
<dbReference type="InterPro" id="IPR051573">
    <property type="entry name" value="Ankyrin-SOCS_box_domain"/>
</dbReference>
<evidence type="ECO:0000256" key="2">
    <source>
        <dbReference type="ARBA" id="ARBA00022737"/>
    </source>
</evidence>
<reference evidence="6" key="1">
    <citation type="journal article" date="2002" name="Science">
        <title>The draft genome of Ciona intestinalis: insights into chordate and vertebrate origins.</title>
        <authorList>
            <person name="Dehal P."/>
            <person name="Satou Y."/>
            <person name="Campbell R.K."/>
            <person name="Chapman J."/>
            <person name="Degnan B."/>
            <person name="De Tomaso A."/>
            <person name="Davidson B."/>
            <person name="Di Gregorio A."/>
            <person name="Gelpke M."/>
            <person name="Goodstein D.M."/>
            <person name="Harafuji N."/>
            <person name="Hastings K.E."/>
            <person name="Ho I."/>
            <person name="Hotta K."/>
            <person name="Huang W."/>
            <person name="Kawashima T."/>
            <person name="Lemaire P."/>
            <person name="Martinez D."/>
            <person name="Meinertzhagen I.A."/>
            <person name="Necula S."/>
            <person name="Nonaka M."/>
            <person name="Putnam N."/>
            <person name="Rash S."/>
            <person name="Saiga H."/>
            <person name="Satake M."/>
            <person name="Terry A."/>
            <person name="Yamada L."/>
            <person name="Wang H.G."/>
            <person name="Awazu S."/>
            <person name="Azumi K."/>
            <person name="Boore J."/>
            <person name="Branno M."/>
            <person name="Chin-Bow S."/>
            <person name="DeSantis R."/>
            <person name="Doyle S."/>
            <person name="Francino P."/>
            <person name="Keys D.N."/>
            <person name="Haga S."/>
            <person name="Hayashi H."/>
            <person name="Hino K."/>
            <person name="Imai K.S."/>
            <person name="Inaba K."/>
            <person name="Kano S."/>
            <person name="Kobayashi K."/>
            <person name="Kobayashi M."/>
            <person name="Lee B.I."/>
            <person name="Makabe K.W."/>
            <person name="Manohar C."/>
            <person name="Matassi G."/>
            <person name="Medina M."/>
            <person name="Mochizuki Y."/>
            <person name="Mount S."/>
            <person name="Morishita T."/>
            <person name="Miura S."/>
            <person name="Nakayama A."/>
            <person name="Nishizaka S."/>
            <person name="Nomoto H."/>
            <person name="Ohta F."/>
            <person name="Oishi K."/>
            <person name="Rigoutsos I."/>
            <person name="Sano M."/>
            <person name="Sasaki A."/>
            <person name="Sasakura Y."/>
            <person name="Shoguchi E."/>
            <person name="Shin-i T."/>
            <person name="Spagnuolo A."/>
            <person name="Stainier D."/>
            <person name="Suzuki M.M."/>
            <person name="Tassy O."/>
            <person name="Takatori N."/>
            <person name="Tokuoka M."/>
            <person name="Yagi K."/>
            <person name="Yoshizaki F."/>
            <person name="Wada S."/>
            <person name="Zhang C."/>
            <person name="Hyatt P.D."/>
            <person name="Larimer F."/>
            <person name="Detter C."/>
            <person name="Doggett N."/>
            <person name="Glavina T."/>
            <person name="Hawkins T."/>
            <person name="Richardson P."/>
            <person name="Lucas S."/>
            <person name="Kohara Y."/>
            <person name="Levine M."/>
            <person name="Satoh N."/>
            <person name="Rokhsar D.S."/>
        </authorList>
    </citation>
    <scope>NUCLEOTIDE SEQUENCE [LARGE SCALE GENOMIC DNA]</scope>
</reference>
<dbReference type="Ensembl" id="ENSCINT00000002322.3">
    <property type="protein sequence ID" value="ENSCINP00000002322.3"/>
    <property type="gene ID" value="ENSCING00000011562.2"/>
</dbReference>
<dbReference type="Pfam" id="PF12796">
    <property type="entry name" value="Ank_2"/>
    <property type="match status" value="1"/>
</dbReference>
<dbReference type="PROSITE" id="PS50297">
    <property type="entry name" value="ANK_REP_REGION"/>
    <property type="match status" value="2"/>
</dbReference>
<dbReference type="AlphaFoldDB" id="F6SZH9"/>
<dbReference type="GO" id="GO:0016567">
    <property type="term" value="P:protein ubiquitination"/>
    <property type="evidence" value="ECO:0000318"/>
    <property type="project" value="GO_Central"/>
</dbReference>
<evidence type="ECO:0000313" key="5">
    <source>
        <dbReference type="Ensembl" id="ENSCINP00000002322.3"/>
    </source>
</evidence>
<dbReference type="PANTHER" id="PTHR24136">
    <property type="entry name" value="SOWAH (DROSOPHILA) HOMOLOG"/>
    <property type="match status" value="1"/>
</dbReference>
<dbReference type="PROSITE" id="PS50088">
    <property type="entry name" value="ANK_REPEAT"/>
    <property type="match status" value="3"/>
</dbReference>
<dbReference type="EMBL" id="EAAA01001393">
    <property type="status" value="NOT_ANNOTATED_CDS"/>
    <property type="molecule type" value="Genomic_DNA"/>
</dbReference>
<reference evidence="5" key="4">
    <citation type="submission" date="2025-09" db="UniProtKB">
        <authorList>
            <consortium name="Ensembl"/>
        </authorList>
    </citation>
    <scope>IDENTIFICATION</scope>
</reference>
<feature type="repeat" description="ANK" evidence="4">
    <location>
        <begin position="34"/>
        <end position="66"/>
    </location>
</feature>
<organism evidence="5 6">
    <name type="scientific">Ciona intestinalis</name>
    <name type="common">Transparent sea squirt</name>
    <name type="synonym">Ascidia intestinalis</name>
    <dbReference type="NCBI Taxonomy" id="7719"/>
    <lineage>
        <taxon>Eukaryota</taxon>
        <taxon>Metazoa</taxon>
        <taxon>Chordata</taxon>
        <taxon>Tunicata</taxon>
        <taxon>Ascidiacea</taxon>
        <taxon>Phlebobranchia</taxon>
        <taxon>Cionidae</taxon>
        <taxon>Ciona</taxon>
    </lineage>
</organism>
<keyword evidence="2" id="KW-0677">Repeat</keyword>
<feature type="repeat" description="ANK" evidence="4">
    <location>
        <begin position="67"/>
        <end position="99"/>
    </location>
</feature>
<comment type="similarity">
    <text evidence="1">Belongs to the ankyrin SOCS box (ASB) family.</text>
</comment>
<proteinExistence type="inferred from homology"/>
<keyword evidence="3 4" id="KW-0040">ANK repeat</keyword>
<evidence type="ECO:0000256" key="3">
    <source>
        <dbReference type="ARBA" id="ARBA00023043"/>
    </source>
</evidence>
<protein>
    <submittedName>
        <fullName evidence="5">Uncharacterized protein</fullName>
    </submittedName>
</protein>
<accession>F6SZH9</accession>
<reference evidence="5" key="3">
    <citation type="submission" date="2025-08" db="UniProtKB">
        <authorList>
            <consortium name="Ensembl"/>
        </authorList>
    </citation>
    <scope>IDENTIFICATION</scope>
</reference>
<dbReference type="SMART" id="SM00248">
    <property type="entry name" value="ANK"/>
    <property type="match status" value="4"/>
</dbReference>
<dbReference type="InParanoid" id="F6SZH9"/>
<evidence type="ECO:0000256" key="4">
    <source>
        <dbReference type="PROSITE-ProRule" id="PRU00023"/>
    </source>
</evidence>
<evidence type="ECO:0000256" key="1">
    <source>
        <dbReference type="ARBA" id="ARBA00005949"/>
    </source>
</evidence>
<dbReference type="InterPro" id="IPR036770">
    <property type="entry name" value="Ankyrin_rpt-contain_sf"/>
</dbReference>
<dbReference type="Proteomes" id="UP000008144">
    <property type="component" value="Chromosome 2"/>
</dbReference>